<evidence type="ECO:0000313" key="4">
    <source>
        <dbReference type="Proteomes" id="UP000274429"/>
    </source>
</evidence>
<dbReference type="SUPFAM" id="SSF48726">
    <property type="entry name" value="Immunoglobulin"/>
    <property type="match status" value="1"/>
</dbReference>
<keyword evidence="4" id="KW-1185">Reference proteome</keyword>
<feature type="region of interest" description="Disordered" evidence="1">
    <location>
        <begin position="1"/>
        <end position="24"/>
    </location>
</feature>
<dbReference type="InterPro" id="IPR036179">
    <property type="entry name" value="Ig-like_dom_sf"/>
</dbReference>
<dbReference type="PROSITE" id="PS50835">
    <property type="entry name" value="IG_LIKE"/>
    <property type="match status" value="1"/>
</dbReference>
<reference evidence="5" key="1">
    <citation type="submission" date="2017-02" db="UniProtKB">
        <authorList>
            <consortium name="WormBaseParasite"/>
        </authorList>
    </citation>
    <scope>IDENTIFICATION</scope>
</reference>
<accession>A0A0R3WTG8</accession>
<dbReference type="Gene3D" id="2.60.40.10">
    <property type="entry name" value="Immunoglobulins"/>
    <property type="match status" value="1"/>
</dbReference>
<evidence type="ECO:0000313" key="3">
    <source>
        <dbReference type="EMBL" id="VDM24054.1"/>
    </source>
</evidence>
<proteinExistence type="predicted"/>
<dbReference type="InterPro" id="IPR007110">
    <property type="entry name" value="Ig-like_dom"/>
</dbReference>
<name>A0A0R3WTG8_HYDTA</name>
<evidence type="ECO:0000313" key="5">
    <source>
        <dbReference type="WBParaSite" id="TTAC_0000405801-mRNA-1"/>
    </source>
</evidence>
<organism evidence="5">
    <name type="scientific">Hydatigena taeniaeformis</name>
    <name type="common">Feline tapeworm</name>
    <name type="synonym">Taenia taeniaeformis</name>
    <dbReference type="NCBI Taxonomy" id="6205"/>
    <lineage>
        <taxon>Eukaryota</taxon>
        <taxon>Metazoa</taxon>
        <taxon>Spiralia</taxon>
        <taxon>Lophotrochozoa</taxon>
        <taxon>Platyhelminthes</taxon>
        <taxon>Cestoda</taxon>
        <taxon>Eucestoda</taxon>
        <taxon>Cyclophyllidea</taxon>
        <taxon>Taeniidae</taxon>
        <taxon>Hydatigera</taxon>
    </lineage>
</organism>
<dbReference type="InterPro" id="IPR013098">
    <property type="entry name" value="Ig_I-set"/>
</dbReference>
<feature type="domain" description="Ig-like" evidence="2">
    <location>
        <begin position="25"/>
        <end position="73"/>
    </location>
</feature>
<dbReference type="STRING" id="6205.A0A0R3WTG8"/>
<dbReference type="Proteomes" id="UP000274429">
    <property type="component" value="Unassembled WGS sequence"/>
</dbReference>
<reference evidence="3 4" key="2">
    <citation type="submission" date="2018-11" db="EMBL/GenBank/DDBJ databases">
        <authorList>
            <consortium name="Pathogen Informatics"/>
        </authorList>
    </citation>
    <scope>NUCLEOTIDE SEQUENCE [LARGE SCALE GENOMIC DNA]</scope>
</reference>
<evidence type="ECO:0000259" key="2">
    <source>
        <dbReference type="PROSITE" id="PS50835"/>
    </source>
</evidence>
<dbReference type="InterPro" id="IPR013783">
    <property type="entry name" value="Ig-like_fold"/>
</dbReference>
<dbReference type="EMBL" id="UYWX01003551">
    <property type="protein sequence ID" value="VDM24054.1"/>
    <property type="molecule type" value="Genomic_DNA"/>
</dbReference>
<dbReference type="Pfam" id="PF07679">
    <property type="entry name" value="I-set"/>
    <property type="match status" value="1"/>
</dbReference>
<feature type="compositionally biased region" description="Polar residues" evidence="1">
    <location>
        <begin position="1"/>
        <end position="17"/>
    </location>
</feature>
<dbReference type="OrthoDB" id="5969272at2759"/>
<sequence length="73" mass="7727">MSTAVSTVPDSTTSPFGNMSVGDPPRLLSELEGGITVQEGDPVHLDVRVASDSDVQITWLKDGNPILPGMYQV</sequence>
<evidence type="ECO:0000256" key="1">
    <source>
        <dbReference type="SAM" id="MobiDB-lite"/>
    </source>
</evidence>
<dbReference type="WBParaSite" id="TTAC_0000405801-mRNA-1">
    <property type="protein sequence ID" value="TTAC_0000405801-mRNA-1"/>
    <property type="gene ID" value="TTAC_0000405801"/>
</dbReference>
<protein>
    <submittedName>
        <fullName evidence="5">Ig-like domain-containing protein</fullName>
    </submittedName>
</protein>
<dbReference type="AlphaFoldDB" id="A0A0R3WTG8"/>
<gene>
    <name evidence="3" type="ORF">TTAC_LOCUS4043</name>
</gene>